<organism evidence="1">
    <name type="scientific">marine sediment metagenome</name>
    <dbReference type="NCBI Taxonomy" id="412755"/>
    <lineage>
        <taxon>unclassified sequences</taxon>
        <taxon>metagenomes</taxon>
        <taxon>ecological metagenomes</taxon>
    </lineage>
</organism>
<accession>A0A0F9HXH7</accession>
<sequence>MPTLRDELLAKAGELLDDKGPEWLDKALERGRAELPQLVDEANRLLPDGVYVTQVQVDDVLDALEAGKAPLLRLGAVGFAWVVAHVESGDEAAAQGRYLESQATFTERNAAIDAAGDAAFNEAKERSDAWEAFKDTFSAIAQAVGDVGLPIVVALVKKAVGI</sequence>
<gene>
    <name evidence="1" type="ORF">LCGC14_1651100</name>
</gene>
<protein>
    <submittedName>
        <fullName evidence="1">Uncharacterized protein</fullName>
    </submittedName>
</protein>
<dbReference type="EMBL" id="LAZR01013886">
    <property type="protein sequence ID" value="KKM19882.1"/>
    <property type="molecule type" value="Genomic_DNA"/>
</dbReference>
<name>A0A0F9HXH7_9ZZZZ</name>
<dbReference type="AlphaFoldDB" id="A0A0F9HXH7"/>
<evidence type="ECO:0000313" key="1">
    <source>
        <dbReference type="EMBL" id="KKM19882.1"/>
    </source>
</evidence>
<reference evidence="1" key="1">
    <citation type="journal article" date="2015" name="Nature">
        <title>Complex archaea that bridge the gap between prokaryotes and eukaryotes.</title>
        <authorList>
            <person name="Spang A."/>
            <person name="Saw J.H."/>
            <person name="Jorgensen S.L."/>
            <person name="Zaremba-Niedzwiedzka K."/>
            <person name="Martijn J."/>
            <person name="Lind A.E."/>
            <person name="van Eijk R."/>
            <person name="Schleper C."/>
            <person name="Guy L."/>
            <person name="Ettema T.J."/>
        </authorList>
    </citation>
    <scope>NUCLEOTIDE SEQUENCE</scope>
</reference>
<comment type="caution">
    <text evidence="1">The sequence shown here is derived from an EMBL/GenBank/DDBJ whole genome shotgun (WGS) entry which is preliminary data.</text>
</comment>
<proteinExistence type="predicted"/>